<sequence length="142" mass="16777">MELANIYIGNSHDSKSSPDLIQFIPFNNDEDECYYCKGSYSKTRLFCQKYCKNCLMLYIKYADNTNLDVYITKGSQCRKHKTRSLNFCTQNIKEWCNSCSEILCFKLIVTNNRLEFSWFYYINRITLNLSCVQIVIKFLLDG</sequence>
<dbReference type="VEuPathDB" id="FungiDB:RhiirA1_458550"/>
<name>A0A2N0RVK0_9GLOM</name>
<proteinExistence type="predicted"/>
<reference evidence="1 2" key="1">
    <citation type="submission" date="2017-10" db="EMBL/GenBank/DDBJ databases">
        <title>Extensive intraspecific genome diversity in a model arbuscular mycorrhizal fungus.</title>
        <authorList>
            <person name="Chen E.C.H."/>
            <person name="Morin E."/>
            <person name="Baudet D."/>
            <person name="Noel J."/>
            <person name="Ndikumana S."/>
            <person name="Charron P."/>
            <person name="St-Onge C."/>
            <person name="Giorgi J."/>
            <person name="Grigoriev I.V."/>
            <person name="Roux C."/>
            <person name="Martin F.M."/>
            <person name="Corradi N."/>
        </authorList>
    </citation>
    <scope>NUCLEOTIDE SEQUENCE [LARGE SCALE GENOMIC DNA]</scope>
    <source>
        <strain evidence="1 2">A1</strain>
    </source>
</reference>
<dbReference type="Proteomes" id="UP000232688">
    <property type="component" value="Unassembled WGS sequence"/>
</dbReference>
<evidence type="ECO:0000313" key="1">
    <source>
        <dbReference type="EMBL" id="PKC67343.1"/>
    </source>
</evidence>
<gene>
    <name evidence="1" type="ORF">RhiirA1_458550</name>
</gene>
<protein>
    <submittedName>
        <fullName evidence="1">Uncharacterized protein</fullName>
    </submittedName>
</protein>
<accession>A0A2N0RVK0</accession>
<evidence type="ECO:0000313" key="2">
    <source>
        <dbReference type="Proteomes" id="UP000232688"/>
    </source>
</evidence>
<comment type="caution">
    <text evidence="1">The sequence shown here is derived from an EMBL/GenBank/DDBJ whole genome shotgun (WGS) entry which is preliminary data.</text>
</comment>
<dbReference type="EMBL" id="LLXH01000397">
    <property type="protein sequence ID" value="PKC67343.1"/>
    <property type="molecule type" value="Genomic_DNA"/>
</dbReference>
<organism evidence="1 2">
    <name type="scientific">Rhizophagus irregularis</name>
    <dbReference type="NCBI Taxonomy" id="588596"/>
    <lineage>
        <taxon>Eukaryota</taxon>
        <taxon>Fungi</taxon>
        <taxon>Fungi incertae sedis</taxon>
        <taxon>Mucoromycota</taxon>
        <taxon>Glomeromycotina</taxon>
        <taxon>Glomeromycetes</taxon>
        <taxon>Glomerales</taxon>
        <taxon>Glomeraceae</taxon>
        <taxon>Rhizophagus</taxon>
    </lineage>
</organism>
<reference evidence="1 2" key="2">
    <citation type="submission" date="2017-10" db="EMBL/GenBank/DDBJ databases">
        <title>Genome analyses suggest a sexual origin of heterokaryosis in a supposedly ancient asexual fungus.</title>
        <authorList>
            <person name="Corradi N."/>
            <person name="Sedzielewska K."/>
            <person name="Noel J."/>
            <person name="Charron P."/>
            <person name="Farinelli L."/>
            <person name="Marton T."/>
            <person name="Kruger M."/>
            <person name="Pelin A."/>
            <person name="Brachmann A."/>
            <person name="Corradi N."/>
        </authorList>
    </citation>
    <scope>NUCLEOTIDE SEQUENCE [LARGE SCALE GENOMIC DNA]</scope>
    <source>
        <strain evidence="1 2">A1</strain>
    </source>
</reference>
<dbReference type="AlphaFoldDB" id="A0A2N0RVK0"/>